<feature type="compositionally biased region" description="Low complexity" evidence="1">
    <location>
        <begin position="438"/>
        <end position="447"/>
    </location>
</feature>
<feature type="compositionally biased region" description="Low complexity" evidence="1">
    <location>
        <begin position="330"/>
        <end position="345"/>
    </location>
</feature>
<dbReference type="AlphaFoldDB" id="A0A2H3ITV3"/>
<feature type="region of interest" description="Disordered" evidence="1">
    <location>
        <begin position="292"/>
        <end position="468"/>
    </location>
</feature>
<feature type="region of interest" description="Disordered" evidence="1">
    <location>
        <begin position="1"/>
        <end position="52"/>
    </location>
</feature>
<feature type="region of interest" description="Disordered" evidence="1">
    <location>
        <begin position="96"/>
        <end position="252"/>
    </location>
</feature>
<evidence type="ECO:0000313" key="2">
    <source>
        <dbReference type="EMBL" id="PCH33141.1"/>
    </source>
</evidence>
<name>A0A2H3ITV3_WOLCO</name>
<protein>
    <submittedName>
        <fullName evidence="2">Uncharacterized protein</fullName>
    </submittedName>
</protein>
<dbReference type="EMBL" id="KB467831">
    <property type="protein sequence ID" value="PCH33141.1"/>
    <property type="molecule type" value="Genomic_DNA"/>
</dbReference>
<proteinExistence type="predicted"/>
<evidence type="ECO:0000256" key="1">
    <source>
        <dbReference type="SAM" id="MobiDB-lite"/>
    </source>
</evidence>
<reference evidence="2 3" key="1">
    <citation type="journal article" date="2012" name="Science">
        <title>The Paleozoic origin of enzymatic lignin decomposition reconstructed from 31 fungal genomes.</title>
        <authorList>
            <person name="Floudas D."/>
            <person name="Binder M."/>
            <person name="Riley R."/>
            <person name="Barry K."/>
            <person name="Blanchette R.A."/>
            <person name="Henrissat B."/>
            <person name="Martinez A.T."/>
            <person name="Otillar R."/>
            <person name="Spatafora J.W."/>
            <person name="Yadav J.S."/>
            <person name="Aerts A."/>
            <person name="Benoit I."/>
            <person name="Boyd A."/>
            <person name="Carlson A."/>
            <person name="Copeland A."/>
            <person name="Coutinho P.M."/>
            <person name="de Vries R.P."/>
            <person name="Ferreira P."/>
            <person name="Findley K."/>
            <person name="Foster B."/>
            <person name="Gaskell J."/>
            <person name="Glotzer D."/>
            <person name="Gorecki P."/>
            <person name="Heitman J."/>
            <person name="Hesse C."/>
            <person name="Hori C."/>
            <person name="Igarashi K."/>
            <person name="Jurgens J.A."/>
            <person name="Kallen N."/>
            <person name="Kersten P."/>
            <person name="Kohler A."/>
            <person name="Kuees U."/>
            <person name="Kumar T.K.A."/>
            <person name="Kuo A."/>
            <person name="LaButti K."/>
            <person name="Larrondo L.F."/>
            <person name="Lindquist E."/>
            <person name="Ling A."/>
            <person name="Lombard V."/>
            <person name="Lucas S."/>
            <person name="Lundell T."/>
            <person name="Martin R."/>
            <person name="McLaughlin D.J."/>
            <person name="Morgenstern I."/>
            <person name="Morin E."/>
            <person name="Murat C."/>
            <person name="Nagy L.G."/>
            <person name="Nolan M."/>
            <person name="Ohm R.A."/>
            <person name="Patyshakuliyeva A."/>
            <person name="Rokas A."/>
            <person name="Ruiz-Duenas F.J."/>
            <person name="Sabat G."/>
            <person name="Salamov A."/>
            <person name="Samejima M."/>
            <person name="Schmutz J."/>
            <person name="Slot J.C."/>
            <person name="St John F."/>
            <person name="Stenlid J."/>
            <person name="Sun H."/>
            <person name="Sun S."/>
            <person name="Syed K."/>
            <person name="Tsang A."/>
            <person name="Wiebenga A."/>
            <person name="Young D."/>
            <person name="Pisabarro A."/>
            <person name="Eastwood D.C."/>
            <person name="Martin F."/>
            <person name="Cullen D."/>
            <person name="Grigoriev I.V."/>
            <person name="Hibbett D.S."/>
        </authorList>
    </citation>
    <scope>NUCLEOTIDE SEQUENCE [LARGE SCALE GENOMIC DNA]</scope>
    <source>
        <strain evidence="2 3">MD-104</strain>
    </source>
</reference>
<evidence type="ECO:0000313" key="3">
    <source>
        <dbReference type="Proteomes" id="UP000218811"/>
    </source>
</evidence>
<organism evidence="2 3">
    <name type="scientific">Wolfiporia cocos (strain MD-104)</name>
    <name type="common">Brown rot fungus</name>
    <dbReference type="NCBI Taxonomy" id="742152"/>
    <lineage>
        <taxon>Eukaryota</taxon>
        <taxon>Fungi</taxon>
        <taxon>Dikarya</taxon>
        <taxon>Basidiomycota</taxon>
        <taxon>Agaricomycotina</taxon>
        <taxon>Agaricomycetes</taxon>
        <taxon>Polyporales</taxon>
        <taxon>Phaeolaceae</taxon>
        <taxon>Wolfiporia</taxon>
    </lineage>
</organism>
<dbReference type="Proteomes" id="UP000218811">
    <property type="component" value="Unassembled WGS sequence"/>
</dbReference>
<accession>A0A2H3ITV3</accession>
<sequence>MQARGVPAPPRAPSLQSTAHCGADRLNNRALGLDDPQLHPAPRAYPLGRTNARGIASVPAPVTRATARQAGYSPSAHGGTIRLNNWDLRRCSGLTTKHPRLSVDPRGNPARAPIERGAASARDSPTLGIGQPQSTRAPRRTTPAATTVSHQRKAIRQGQPPSSIRHSRKPQPTPPSVSNARAGKGARSPRQPAAHRVERQRRLPKQPRHPFRRPRQPKARSRQAARQRVGRGADHTNTPLGPATWSYHTPTASHSNRATAALKAYQGTVRIENGTGTRRDGYRASRPRLLDTSHRHHSHSPPGQGISLPRQCHRLSGPLRHRPRQAASDATSPASSGVPGASAAARRQTPSTLPRYSQGAGGDYNNLLSNHPLKSQRAPPNAQGNRLTANRYQPPWIATPPPPLKQRQRPGKQVSEGHNRKKAKNAPMGAERARRARPATYTTPRAVRSLRTPLRHRPSRISNRPAQA</sequence>
<feature type="compositionally biased region" description="Polar residues" evidence="1">
    <location>
        <begin position="382"/>
        <end position="391"/>
    </location>
</feature>
<keyword evidence="3" id="KW-1185">Reference proteome</keyword>
<gene>
    <name evidence="2" type="ORF">WOLCODRAFT_147241</name>
</gene>
<feature type="compositionally biased region" description="Basic residues" evidence="1">
    <location>
        <begin position="202"/>
        <end position="229"/>
    </location>
</feature>